<dbReference type="EMBL" id="VJWX01000296">
    <property type="protein sequence ID" value="TVT37551.1"/>
    <property type="molecule type" value="Genomic_DNA"/>
</dbReference>
<reference evidence="1 2" key="2">
    <citation type="submission" date="2019-08" db="EMBL/GenBank/DDBJ databases">
        <title>Amycolatopsis acidicola sp. nov., isolated from peat swamp forest soil.</title>
        <authorList>
            <person name="Srisuk N."/>
        </authorList>
    </citation>
    <scope>NUCLEOTIDE SEQUENCE [LARGE SCALE GENOMIC DNA]</scope>
    <source>
        <strain evidence="1 2">TBRC 6029</strain>
    </source>
</reference>
<organism evidence="1 2">
    <name type="scientific">Amycolatopsis rhizosphaerae</name>
    <dbReference type="NCBI Taxonomy" id="2053003"/>
    <lineage>
        <taxon>Bacteria</taxon>
        <taxon>Bacillati</taxon>
        <taxon>Actinomycetota</taxon>
        <taxon>Actinomycetes</taxon>
        <taxon>Pseudonocardiales</taxon>
        <taxon>Pseudonocardiaceae</taxon>
        <taxon>Amycolatopsis</taxon>
    </lineage>
</organism>
<reference evidence="1 2" key="1">
    <citation type="submission" date="2019-07" db="EMBL/GenBank/DDBJ databases">
        <authorList>
            <person name="Duangmal K."/>
            <person name="Teo W.F.A."/>
        </authorList>
    </citation>
    <scope>NUCLEOTIDE SEQUENCE [LARGE SCALE GENOMIC DNA]</scope>
    <source>
        <strain evidence="1 2">TBRC 6029</strain>
    </source>
</reference>
<gene>
    <name evidence="1" type="ORF">FNH05_24820</name>
</gene>
<dbReference type="InterPro" id="IPR023393">
    <property type="entry name" value="START-like_dom_sf"/>
</dbReference>
<dbReference type="Proteomes" id="UP000320011">
    <property type="component" value="Unassembled WGS sequence"/>
</dbReference>
<comment type="caution">
    <text evidence="1">The sequence shown here is derived from an EMBL/GenBank/DDBJ whole genome shotgun (WGS) entry which is preliminary data.</text>
</comment>
<protein>
    <submittedName>
        <fullName evidence="1">SRPBCC family protein</fullName>
    </submittedName>
</protein>
<dbReference type="CDD" id="cd07812">
    <property type="entry name" value="SRPBCC"/>
    <property type="match status" value="1"/>
</dbReference>
<dbReference type="AlphaFoldDB" id="A0A558BM09"/>
<accession>A0A558BM09</accession>
<proteinExistence type="predicted"/>
<dbReference type="RefSeq" id="WP_144591119.1">
    <property type="nucleotide sequence ID" value="NZ_VJWX01000296.1"/>
</dbReference>
<name>A0A558BM09_9PSEU</name>
<evidence type="ECO:0000313" key="1">
    <source>
        <dbReference type="EMBL" id="TVT37551.1"/>
    </source>
</evidence>
<evidence type="ECO:0000313" key="2">
    <source>
        <dbReference type="Proteomes" id="UP000320011"/>
    </source>
</evidence>
<dbReference type="SUPFAM" id="SSF55961">
    <property type="entry name" value="Bet v1-like"/>
    <property type="match status" value="1"/>
</dbReference>
<dbReference type="InterPro" id="IPR019587">
    <property type="entry name" value="Polyketide_cyclase/dehydratase"/>
</dbReference>
<sequence length="151" mass="16467">MSDLVVSVEVAAPAGTTWLALTDWPRQHEWMLGTDVRVVSGDGRSVGSRIAAFTGVRGIGFTDTMEITTWEPPVRCAVRHLGRVVRGSGAFHVHAKGPQESVFVWSESLVLPLGPLGKLGWPAVKPAFRLGLHESLRRFAAFAENYSMGER</sequence>
<dbReference type="OrthoDB" id="4823586at2"/>
<dbReference type="Pfam" id="PF10604">
    <property type="entry name" value="Polyketide_cyc2"/>
    <property type="match status" value="1"/>
</dbReference>
<dbReference type="Gene3D" id="3.30.530.20">
    <property type="match status" value="1"/>
</dbReference>
<keyword evidence="2" id="KW-1185">Reference proteome</keyword>